<feature type="domain" description="NAD(P)-binding" evidence="1">
    <location>
        <begin position="2"/>
        <end position="173"/>
    </location>
</feature>
<dbReference type="Gene3D" id="3.90.25.10">
    <property type="entry name" value="UDP-galactose 4-epimerase, domain 1"/>
    <property type="match status" value="1"/>
</dbReference>
<evidence type="ECO:0000313" key="2">
    <source>
        <dbReference type="EMBL" id="CAK7925189.1"/>
    </source>
</evidence>
<dbReference type="InterPro" id="IPR016040">
    <property type="entry name" value="NAD(P)-bd_dom"/>
</dbReference>
<dbReference type="EMBL" id="CAKLBY020000086">
    <property type="protein sequence ID" value="CAK7925189.1"/>
    <property type="molecule type" value="Genomic_DNA"/>
</dbReference>
<proteinExistence type="predicted"/>
<name>A0AAV1TRY7_9STRA</name>
<dbReference type="AlphaFoldDB" id="A0AAV1TRY7"/>
<protein>
    <recommendedName>
        <fullName evidence="1">NAD(P)-binding domain-containing protein</fullName>
    </recommendedName>
</protein>
<organism evidence="2 3">
    <name type="scientific">Peronospora matthiolae</name>
    <dbReference type="NCBI Taxonomy" id="2874970"/>
    <lineage>
        <taxon>Eukaryota</taxon>
        <taxon>Sar</taxon>
        <taxon>Stramenopiles</taxon>
        <taxon>Oomycota</taxon>
        <taxon>Peronosporomycetes</taxon>
        <taxon>Peronosporales</taxon>
        <taxon>Peronosporaceae</taxon>
        <taxon>Peronospora</taxon>
    </lineage>
</organism>
<dbReference type="Gene3D" id="3.40.50.720">
    <property type="entry name" value="NAD(P)-binding Rossmann-like Domain"/>
    <property type="match status" value="1"/>
</dbReference>
<dbReference type="Proteomes" id="UP001162060">
    <property type="component" value="Unassembled WGS sequence"/>
</dbReference>
<dbReference type="InterPro" id="IPR036291">
    <property type="entry name" value="NAD(P)-bd_dom_sf"/>
</dbReference>
<accession>A0AAV1TRY7</accession>
<reference evidence="2" key="1">
    <citation type="submission" date="2024-01" db="EMBL/GenBank/DDBJ databases">
        <authorList>
            <person name="Webb A."/>
        </authorList>
    </citation>
    <scope>NUCLEOTIDE SEQUENCE</scope>
    <source>
        <strain evidence="2">Pm1</strain>
    </source>
</reference>
<dbReference type="Pfam" id="PF16363">
    <property type="entry name" value="GDP_Man_Dehyd"/>
    <property type="match status" value="1"/>
</dbReference>
<dbReference type="SUPFAM" id="SSF51735">
    <property type="entry name" value="NAD(P)-binding Rossmann-fold domains"/>
    <property type="match status" value="1"/>
</dbReference>
<dbReference type="PANTHER" id="PTHR43000">
    <property type="entry name" value="DTDP-D-GLUCOSE 4,6-DEHYDRATASE-RELATED"/>
    <property type="match status" value="1"/>
</dbReference>
<comment type="caution">
    <text evidence="2">The sequence shown here is derived from an EMBL/GenBank/DDBJ whole genome shotgun (WGS) entry which is preliminary data.</text>
</comment>
<gene>
    <name evidence="2" type="ORF">PM001_LOCUS10339</name>
</gene>
<evidence type="ECO:0000259" key="1">
    <source>
        <dbReference type="Pfam" id="PF16363"/>
    </source>
</evidence>
<evidence type="ECO:0000313" key="3">
    <source>
        <dbReference type="Proteomes" id="UP001162060"/>
    </source>
</evidence>
<sequence length="208" mass="23706">MTEDHVLEPTNPYAATKAGAEFLVKSFYRSFGLPVIITRSNNVYGPHQYPEKLVPKVVNQILRDQPVTIHGDGRHTRNYLYISDVVAAFDLILHKGAAGEIYNIGGTNERSSKEVAMDLLALMKPELQGHDLVKLVTHVQDRPSNDHRYVIDATKIRALGWKEKVSWQEGLHKTVKWFIRHRHRFTNIDHALEAHPIGCTKTNKLSLR</sequence>